<feature type="compositionally biased region" description="Low complexity" evidence="2">
    <location>
        <begin position="24"/>
        <end position="37"/>
    </location>
</feature>
<dbReference type="STRING" id="94208.A0A2S4KQB8"/>
<feature type="compositionally biased region" description="Basic and acidic residues" evidence="2">
    <location>
        <begin position="395"/>
        <end position="414"/>
    </location>
</feature>
<organism evidence="4 5">
    <name type="scientific">Tolypocladium paradoxum</name>
    <dbReference type="NCBI Taxonomy" id="94208"/>
    <lineage>
        <taxon>Eukaryota</taxon>
        <taxon>Fungi</taxon>
        <taxon>Dikarya</taxon>
        <taxon>Ascomycota</taxon>
        <taxon>Pezizomycotina</taxon>
        <taxon>Sordariomycetes</taxon>
        <taxon>Hypocreomycetidae</taxon>
        <taxon>Hypocreales</taxon>
        <taxon>Ophiocordycipitaceae</taxon>
        <taxon>Tolypocladium</taxon>
    </lineage>
</organism>
<dbReference type="GO" id="GO:0006397">
    <property type="term" value="P:mRNA processing"/>
    <property type="evidence" value="ECO:0007669"/>
    <property type="project" value="UniProtKB-KW"/>
</dbReference>
<dbReference type="SUPFAM" id="SSF101233">
    <property type="entry name" value="PWI domain"/>
    <property type="match status" value="1"/>
</dbReference>
<feature type="compositionally biased region" description="Basic and acidic residues" evidence="2">
    <location>
        <begin position="573"/>
        <end position="598"/>
    </location>
</feature>
<dbReference type="GO" id="GO:0005681">
    <property type="term" value="C:spliceosomal complex"/>
    <property type="evidence" value="ECO:0007669"/>
    <property type="project" value="TreeGrafter"/>
</dbReference>
<dbReference type="AlphaFoldDB" id="A0A2S4KQB8"/>
<dbReference type="SMART" id="SM00311">
    <property type="entry name" value="PWI"/>
    <property type="match status" value="1"/>
</dbReference>
<dbReference type="EMBL" id="PKSG01000871">
    <property type="protein sequence ID" value="POR32374.1"/>
    <property type="molecule type" value="Genomic_DNA"/>
</dbReference>
<feature type="compositionally biased region" description="Low complexity" evidence="2">
    <location>
        <begin position="72"/>
        <end position="96"/>
    </location>
</feature>
<evidence type="ECO:0000259" key="3">
    <source>
        <dbReference type="PROSITE" id="PS51025"/>
    </source>
</evidence>
<feature type="region of interest" description="Disordered" evidence="2">
    <location>
        <begin position="573"/>
        <end position="626"/>
    </location>
</feature>
<feature type="region of interest" description="Disordered" evidence="2">
    <location>
        <begin position="1"/>
        <end position="170"/>
    </location>
</feature>
<dbReference type="InterPro" id="IPR002483">
    <property type="entry name" value="PWI_dom"/>
</dbReference>
<name>A0A2S4KQB8_9HYPO</name>
<dbReference type="PANTHER" id="PTHR18806">
    <property type="entry name" value="RBM25 PROTEIN"/>
    <property type="match status" value="1"/>
</dbReference>
<dbReference type="OrthoDB" id="6275295at2759"/>
<protein>
    <recommendedName>
        <fullName evidence="3">PWI domain-containing protein</fullName>
    </recommendedName>
</protein>
<feature type="compositionally biased region" description="Basic and acidic residues" evidence="2">
    <location>
        <begin position="606"/>
        <end position="615"/>
    </location>
</feature>
<dbReference type="GO" id="GO:0003729">
    <property type="term" value="F:mRNA binding"/>
    <property type="evidence" value="ECO:0007669"/>
    <property type="project" value="TreeGrafter"/>
</dbReference>
<feature type="compositionally biased region" description="Basic and acidic residues" evidence="2">
    <location>
        <begin position="506"/>
        <end position="533"/>
    </location>
</feature>
<feature type="compositionally biased region" description="Pro residues" evidence="2">
    <location>
        <begin position="109"/>
        <end position="119"/>
    </location>
</feature>
<feature type="domain" description="PWI" evidence="3">
    <location>
        <begin position="704"/>
        <end position="797"/>
    </location>
</feature>
<keyword evidence="5" id="KW-1185">Reference proteome</keyword>
<dbReference type="PANTHER" id="PTHR18806:SF4">
    <property type="entry name" value="RNA-BINDING PROTEIN 25"/>
    <property type="match status" value="1"/>
</dbReference>
<feature type="compositionally biased region" description="Polar residues" evidence="2">
    <location>
        <begin position="441"/>
        <end position="451"/>
    </location>
</feature>
<dbReference type="InterPro" id="IPR036483">
    <property type="entry name" value="PWI_dom_sf"/>
</dbReference>
<keyword evidence="1" id="KW-0507">mRNA processing</keyword>
<accession>A0A2S4KQB8</accession>
<dbReference type="Gene3D" id="1.20.1390.10">
    <property type="entry name" value="PWI domain"/>
    <property type="match status" value="1"/>
</dbReference>
<evidence type="ECO:0000256" key="2">
    <source>
        <dbReference type="SAM" id="MobiDB-lite"/>
    </source>
</evidence>
<reference evidence="4 5" key="1">
    <citation type="submission" date="2018-01" db="EMBL/GenBank/DDBJ databases">
        <title>Harnessing the power of phylogenomics to disentangle the directionality and signatures of interkingdom host jumping in the parasitic fungal genus Tolypocladium.</title>
        <authorList>
            <person name="Quandt C.A."/>
            <person name="Patterson W."/>
            <person name="Spatafora J.W."/>
        </authorList>
    </citation>
    <scope>NUCLEOTIDE SEQUENCE [LARGE SCALE GENOMIC DNA]</scope>
    <source>
        <strain evidence="4 5">NRBC 100945</strain>
    </source>
</reference>
<feature type="compositionally biased region" description="Basic and acidic residues" evidence="2">
    <location>
        <begin position="161"/>
        <end position="170"/>
    </location>
</feature>
<evidence type="ECO:0000313" key="4">
    <source>
        <dbReference type="EMBL" id="POR32374.1"/>
    </source>
</evidence>
<dbReference type="PROSITE" id="PS51025">
    <property type="entry name" value="PWI"/>
    <property type="match status" value="1"/>
</dbReference>
<gene>
    <name evidence="4" type="ORF">TPAR_07417</name>
</gene>
<dbReference type="Proteomes" id="UP000237481">
    <property type="component" value="Unassembled WGS sequence"/>
</dbReference>
<feature type="compositionally biased region" description="Gly residues" evidence="2">
    <location>
        <begin position="135"/>
        <end position="160"/>
    </location>
</feature>
<evidence type="ECO:0000256" key="1">
    <source>
        <dbReference type="ARBA" id="ARBA00022664"/>
    </source>
</evidence>
<feature type="region of interest" description="Disordered" evidence="2">
    <location>
        <begin position="395"/>
        <end position="474"/>
    </location>
</feature>
<dbReference type="Pfam" id="PF01480">
    <property type="entry name" value="PWI"/>
    <property type="match status" value="1"/>
</dbReference>
<feature type="region of interest" description="Disordered" evidence="2">
    <location>
        <begin position="506"/>
        <end position="534"/>
    </location>
</feature>
<sequence>MEVGLTMQYRSRRRAAADGLTTFSSPSAGNPYGAAPPGYGGYGNPPPGMGAPPGLGTEPAYDPAYEGDDDPYSGTDSDSPGPSPGMASAPGMAAPGVQPPGAQQGNRPGLPPNFQPPVNMPNINFNAPVIRLGTGASGSGGRGGDSSSPAGGGRAGLGMERGGEHGRDRGAREVQQVLVPPTVDERLRTMALCLLPEGLGGDDGAQKVFGAVGRFRKWEPSSSLWTGHDKKLGFVLFDDHESIAIAMKLLREEGVDVPVKRQPGTAEPPKDDSFEGIEKTKLHVSFDETTDEHHQSLDESRGDDPEFRHRLEAARQALKQVQRELFYPPIGSRLDADGDAIMGNNDDMQVKVEDGAQVKVEVVNISIAQDDELADIPAEMREIVSKEIAAFRERSNQRDMERLRREEEIEERHQRQNGSSTAGANNIPLGPRAATAPTGPRGQNGTDQGVSFVNGGVQDRHLGVNDPGYDTDASDDELYRRILKKAEEEEHKKFLELERKWKNRERTRQLALDREREREQREAEQLQRRKDEQFAEEMAWDDELEAKRKTHPYYRDHAAWARQRAIDRAREEALDDADRREEEEEKRRERAQLERARGQADSFLDQQDREAERHQPAAAAPAPQPFKLSLGAAARGAQASRAMPQRRTIAEVEGLLDDEDNEPSVRRPLVPIQMDAASASAGMTEEEITQAVRALAQEIPSDKDGLWAWEVKWEYMDEGIVRERLRPFVEKKIVEYLGVQEEMLVETVEEHLRKHGGAGGLVEELEGALDDEAEDLVKKLWRMVIFFTESEKRGLPA</sequence>
<comment type="caution">
    <text evidence="4">The sequence shown here is derived from an EMBL/GenBank/DDBJ whole genome shotgun (WGS) entry which is preliminary data.</text>
</comment>
<evidence type="ECO:0000313" key="5">
    <source>
        <dbReference type="Proteomes" id="UP000237481"/>
    </source>
</evidence>
<proteinExistence type="predicted"/>
<dbReference type="InterPro" id="IPR052768">
    <property type="entry name" value="RBM25"/>
</dbReference>